<proteinExistence type="predicted"/>
<reference evidence="1 2" key="1">
    <citation type="submission" date="2022-02" db="EMBL/GenBank/DDBJ databases">
        <authorList>
            <person name="Tian F."/>
            <person name="Li J."/>
            <person name="Li F."/>
            <person name="Tong Y."/>
        </authorList>
    </citation>
    <scope>NUCLEOTIDE SEQUENCE [LARGE SCALE GENOMIC DNA]</scope>
</reference>
<dbReference type="EMBL" id="OM638103">
    <property type="protein sequence ID" value="UNY46953.1"/>
    <property type="molecule type" value="Genomic_DNA"/>
</dbReference>
<sequence length="124" mass="13960">MAESISDLKQRFHYRYEHLRFTEYRDTDLELEIPKRLANLDARHELLKDLTGRSVEIGDILAVGNSRYAEVNVVVCVGFTPKAINVAQFGKYTKGVGLGYISSFCSGSNFVIINSKNKSVKLVD</sequence>
<organism evidence="1 2">
    <name type="scientific">Cronobacter phage LPCS28</name>
    <dbReference type="NCBI Taxonomy" id="2924885"/>
    <lineage>
        <taxon>Viruses</taxon>
        <taxon>Duplodnaviria</taxon>
        <taxon>Heunggongvirae</taxon>
        <taxon>Uroviricota</taxon>
        <taxon>Caudoviricetes</taxon>
        <taxon>Pantevenvirales</taxon>
        <taxon>Straboviridae</taxon>
        <taxon>Nanhuvirus</taxon>
        <taxon>Nanhuvirus LPCS28</taxon>
    </lineage>
</organism>
<evidence type="ECO:0000313" key="1">
    <source>
        <dbReference type="EMBL" id="UNY46953.1"/>
    </source>
</evidence>
<keyword evidence="2" id="KW-1185">Reference proteome</keyword>
<protein>
    <submittedName>
        <fullName evidence="1">Uncharacterized protein</fullName>
    </submittedName>
</protein>
<gene>
    <name evidence="1" type="ORF">EHEKIMEA_00065</name>
</gene>
<dbReference type="Proteomes" id="UP000832072">
    <property type="component" value="Segment"/>
</dbReference>
<name>A0AAE9G8H1_9CAUD</name>
<accession>A0AAE9G8H1</accession>
<evidence type="ECO:0000313" key="2">
    <source>
        <dbReference type="Proteomes" id="UP000832072"/>
    </source>
</evidence>